<gene>
    <name evidence="1" type="ORF">KPL78_29865</name>
</gene>
<keyword evidence="2" id="KW-1185">Reference proteome</keyword>
<protein>
    <submittedName>
        <fullName evidence="1">DUF2313 domain-containing protein</fullName>
    </submittedName>
</protein>
<organism evidence="1 2">
    <name type="scientific">Roseomonas alba</name>
    <dbReference type="NCBI Taxonomy" id="2846776"/>
    <lineage>
        <taxon>Bacteria</taxon>
        <taxon>Pseudomonadati</taxon>
        <taxon>Pseudomonadota</taxon>
        <taxon>Alphaproteobacteria</taxon>
        <taxon>Acetobacterales</taxon>
        <taxon>Roseomonadaceae</taxon>
        <taxon>Roseomonas</taxon>
    </lineage>
</organism>
<accession>A0ABS7AIH3</accession>
<sequence length="223" mass="24444">MARDPEQILQGLLAGLPTGWAWPHDRQSVGAKLLNAHATELGTIEASMQALLEEADPRTADAMLDDWERAFGLPDECASMDQLVASRRAALLARIVERRSPTPANLIALAASYGVDAAITEHRPHVTESNSEDPVTDEDWAFVWDMLSPEILVVECTTEDDTEMPLEVWPVGPHECAVRRMAPAHTLVRFGTYKSDWDFTGGLPAGATLARTLPGTRTTYRGQ</sequence>
<name>A0ABS7AIH3_9PROT</name>
<dbReference type="InterPro" id="IPR018755">
    <property type="entry name" value="Phage_Mu_Gp48"/>
</dbReference>
<proteinExistence type="predicted"/>
<evidence type="ECO:0000313" key="1">
    <source>
        <dbReference type="EMBL" id="MBW6402091.1"/>
    </source>
</evidence>
<comment type="caution">
    <text evidence="1">The sequence shown here is derived from an EMBL/GenBank/DDBJ whole genome shotgun (WGS) entry which is preliminary data.</text>
</comment>
<feature type="non-terminal residue" evidence="1">
    <location>
        <position position="223"/>
    </location>
</feature>
<dbReference type="EMBL" id="JAHYBZ010000021">
    <property type="protein sequence ID" value="MBW6402091.1"/>
    <property type="molecule type" value="Genomic_DNA"/>
</dbReference>
<dbReference type="RefSeq" id="WP_219766956.1">
    <property type="nucleotide sequence ID" value="NZ_JAHYBZ010000021.1"/>
</dbReference>
<dbReference type="Proteomes" id="UP001196565">
    <property type="component" value="Unassembled WGS sequence"/>
</dbReference>
<reference evidence="1 2" key="1">
    <citation type="submission" date="2021-07" db="EMBL/GenBank/DDBJ databases">
        <authorList>
            <person name="So Y."/>
        </authorList>
    </citation>
    <scope>NUCLEOTIDE SEQUENCE [LARGE SCALE GENOMIC DNA]</scope>
    <source>
        <strain evidence="1 2">HJA6</strain>
    </source>
</reference>
<dbReference type="Pfam" id="PF10076">
    <property type="entry name" value="Phage_Mu_Gp48"/>
    <property type="match status" value="1"/>
</dbReference>
<evidence type="ECO:0000313" key="2">
    <source>
        <dbReference type="Proteomes" id="UP001196565"/>
    </source>
</evidence>